<accession>A0A1W5CTZ3</accession>
<dbReference type="PROSITE" id="PS50966">
    <property type="entry name" value="ZF_SWIM"/>
    <property type="match status" value="1"/>
</dbReference>
<feature type="domain" description="SWIM-type" evidence="2">
    <location>
        <begin position="168"/>
        <end position="242"/>
    </location>
</feature>
<evidence type="ECO:0000259" key="2">
    <source>
        <dbReference type="PROSITE" id="PS50966"/>
    </source>
</evidence>
<reference evidence="4" key="1">
    <citation type="submission" date="2017-03" db="EMBL/GenBank/DDBJ databases">
        <authorList>
            <person name="Sharma R."/>
            <person name="Thines M."/>
        </authorList>
    </citation>
    <scope>NUCLEOTIDE SEQUENCE [LARGE SCALE GENOMIC DNA]</scope>
</reference>
<dbReference type="EMBL" id="FWEW01000274">
    <property type="protein sequence ID" value="SLM34313.1"/>
    <property type="molecule type" value="Genomic_DNA"/>
</dbReference>
<dbReference type="Proteomes" id="UP000192927">
    <property type="component" value="Unassembled WGS sequence"/>
</dbReference>
<keyword evidence="1" id="KW-0863">Zinc-finger</keyword>
<keyword evidence="1" id="KW-0479">Metal-binding</keyword>
<evidence type="ECO:0000313" key="4">
    <source>
        <dbReference type="Proteomes" id="UP000192927"/>
    </source>
</evidence>
<evidence type="ECO:0000313" key="3">
    <source>
        <dbReference type="EMBL" id="SLM34313.1"/>
    </source>
</evidence>
<dbReference type="InterPro" id="IPR007527">
    <property type="entry name" value="Znf_SWIM"/>
</dbReference>
<proteinExistence type="predicted"/>
<keyword evidence="4" id="KW-1185">Reference proteome</keyword>
<sequence length="269" mass="28988">MTSDQPRAHFERCYIVRWLQFQSGHPSAFPRRLHLLAAQQGSIVNKAPISPHPMTPNLPAPRSFTASLFAQLSALSAPPSRTPSSNPLNDAPAALKNVFLTLHCLFPNELLAALDLLDRRLVTRLVVSCPRVDEACGPHVSRDNAVYYVRSSQPTRASRYAAAGGSSYEVRLKAWNCSCPAFTFSAVNAMEENGVHGGDVDVDGLEEGSIDAESGSDYGGLMLEAGAVPLCKHLLACFLAEKCGMFSGFVEERVVGREEAAGWAAGWGD</sequence>
<organism evidence="3 4">
    <name type="scientific">Lasallia pustulata</name>
    <dbReference type="NCBI Taxonomy" id="136370"/>
    <lineage>
        <taxon>Eukaryota</taxon>
        <taxon>Fungi</taxon>
        <taxon>Dikarya</taxon>
        <taxon>Ascomycota</taxon>
        <taxon>Pezizomycotina</taxon>
        <taxon>Lecanoromycetes</taxon>
        <taxon>OSLEUM clade</taxon>
        <taxon>Umbilicariomycetidae</taxon>
        <taxon>Umbilicariales</taxon>
        <taxon>Umbilicariaceae</taxon>
        <taxon>Lasallia</taxon>
    </lineage>
</organism>
<protein>
    <submittedName>
        <fullName evidence="3">Zinc finger, SWIM-type</fullName>
    </submittedName>
</protein>
<name>A0A1W5CTZ3_9LECA</name>
<evidence type="ECO:0000256" key="1">
    <source>
        <dbReference type="PROSITE-ProRule" id="PRU00325"/>
    </source>
</evidence>
<dbReference type="AlphaFoldDB" id="A0A1W5CTZ3"/>
<keyword evidence="1" id="KW-0862">Zinc</keyword>
<dbReference type="GO" id="GO:0008270">
    <property type="term" value="F:zinc ion binding"/>
    <property type="evidence" value="ECO:0007669"/>
    <property type="project" value="UniProtKB-KW"/>
</dbReference>